<sequence>MRKITLRIVAALFAASTMNAQQTVWEDSFENYDDFAIENIGGWTQIDNDGLATYGSSTYSFTNSGYVGTGIIFNASQTEPSSTESVWQTRTGNKGLYFMSGIPDTETGTDTNDDYFITPQIDLSGATGSEISFWAKSLTDQYGLEKFELLLSTSGTEESDFTVDLSGVVSVPADDYTQYSYDLSEYDGQQIYIALHYISSDIFVLQTDDFKVTAQTLSINDNHLLNFNYSFNSNNILYLSAQAPMDKLEIFNLLGQKIISKKLSYSKESILLDTLNSGIYLAQVEIKGQTKTFKFFKK</sequence>
<evidence type="ECO:0000313" key="2">
    <source>
        <dbReference type="Proteomes" id="UP000356253"/>
    </source>
</evidence>
<protein>
    <submittedName>
        <fullName evidence="1">Hemagglutinin A</fullName>
    </submittedName>
</protein>
<dbReference type="EMBL" id="CABVMM010000006">
    <property type="protein sequence ID" value="VVV00574.1"/>
    <property type="molecule type" value="Genomic_DNA"/>
</dbReference>
<keyword evidence="2" id="KW-1185">Reference proteome</keyword>
<proteinExistence type="predicted"/>
<comment type="caution">
    <text evidence="1">The sequence shown here is derived from an EMBL/GenBank/DDBJ whole genome shotgun (WGS) entry which is preliminary data.</text>
</comment>
<gene>
    <name evidence="1" type="primary">hagA_2</name>
    <name evidence="1" type="ORF">FVB9532_01846</name>
</gene>
<evidence type="ECO:0000313" key="1">
    <source>
        <dbReference type="EMBL" id="VVV00574.1"/>
    </source>
</evidence>
<name>A0AC61Y7V0_9FLAO</name>
<organism evidence="1 2">
    <name type="scientific">Mesonia oceanica</name>
    <dbReference type="NCBI Taxonomy" id="2687242"/>
    <lineage>
        <taxon>Bacteria</taxon>
        <taxon>Pseudomonadati</taxon>
        <taxon>Bacteroidota</taxon>
        <taxon>Flavobacteriia</taxon>
        <taxon>Flavobacteriales</taxon>
        <taxon>Flavobacteriaceae</taxon>
        <taxon>Mesonia</taxon>
    </lineage>
</organism>
<dbReference type="Proteomes" id="UP000356253">
    <property type="component" value="Unassembled WGS sequence"/>
</dbReference>
<accession>A0AC61Y7V0</accession>
<reference evidence="1" key="1">
    <citation type="submission" date="2019-09" db="EMBL/GenBank/DDBJ databases">
        <authorList>
            <person name="Rodrigo-Torres L."/>
            <person name="Arahal R. D."/>
            <person name="Lucena T."/>
        </authorList>
    </citation>
    <scope>NUCLEOTIDE SEQUENCE</scope>
    <source>
        <strain evidence="1">ISS653</strain>
    </source>
</reference>